<sequence length="200" mass="22148">MVFGSVMAISSLHERGTKSRSGCFGLEADLRQCNRSRSRSSRARVAPDPMRSFMQHAASGGSEPIPLKNSAKSKSAQNYRTLFFGNRPRGTSFAGAGTCGRMFCHSDRSNSRDEFFNGIRLFETLERSTSFDAKGGDSTFAARRTNVSYAGQSRLMRVQRNSLQHVGRVRDRVAAAQHNSPEPDIHCISNHQDSNRRSPS</sequence>
<protein>
    <submittedName>
        <fullName evidence="2">Uncharacterized protein</fullName>
    </submittedName>
</protein>
<name>A0A1H3UHZ2_9RHOB</name>
<evidence type="ECO:0000256" key="1">
    <source>
        <dbReference type="SAM" id="MobiDB-lite"/>
    </source>
</evidence>
<feature type="region of interest" description="Disordered" evidence="1">
    <location>
        <begin position="176"/>
        <end position="200"/>
    </location>
</feature>
<keyword evidence="3" id="KW-1185">Reference proteome</keyword>
<dbReference type="EMBL" id="FNPX01000037">
    <property type="protein sequence ID" value="SDZ62073.1"/>
    <property type="molecule type" value="Genomic_DNA"/>
</dbReference>
<evidence type="ECO:0000313" key="2">
    <source>
        <dbReference type="EMBL" id="SDZ62073.1"/>
    </source>
</evidence>
<proteinExistence type="predicted"/>
<dbReference type="AlphaFoldDB" id="A0A1H3UHZ2"/>
<evidence type="ECO:0000313" key="3">
    <source>
        <dbReference type="Proteomes" id="UP000198914"/>
    </source>
</evidence>
<organism evidence="2 3">
    <name type="scientific">Jannaschia faecimaris</name>
    <dbReference type="NCBI Taxonomy" id="1244108"/>
    <lineage>
        <taxon>Bacteria</taxon>
        <taxon>Pseudomonadati</taxon>
        <taxon>Pseudomonadota</taxon>
        <taxon>Alphaproteobacteria</taxon>
        <taxon>Rhodobacterales</taxon>
        <taxon>Roseobacteraceae</taxon>
        <taxon>Jannaschia</taxon>
    </lineage>
</organism>
<dbReference type="Proteomes" id="UP000198914">
    <property type="component" value="Unassembled WGS sequence"/>
</dbReference>
<accession>A0A1H3UHZ2</accession>
<reference evidence="3" key="1">
    <citation type="submission" date="2016-10" db="EMBL/GenBank/DDBJ databases">
        <authorList>
            <person name="Varghese N."/>
            <person name="Submissions S."/>
        </authorList>
    </citation>
    <scope>NUCLEOTIDE SEQUENCE [LARGE SCALE GENOMIC DNA]</scope>
    <source>
        <strain evidence="3">DSM 100420</strain>
    </source>
</reference>
<gene>
    <name evidence="2" type="ORF">SAMN05444004_1376</name>
</gene>